<protein>
    <recommendedName>
        <fullName evidence="1">HAT C-terminal dimerisation domain-containing protein</fullName>
    </recommendedName>
</protein>
<feature type="domain" description="HAT C-terminal dimerisation" evidence="1">
    <location>
        <begin position="251"/>
        <end position="305"/>
    </location>
</feature>
<evidence type="ECO:0000313" key="3">
    <source>
        <dbReference type="Proteomes" id="UP001549921"/>
    </source>
</evidence>
<dbReference type="InterPro" id="IPR008906">
    <property type="entry name" value="HATC_C_dom"/>
</dbReference>
<organism evidence="2 3">
    <name type="scientific">Loxostege sticticalis</name>
    <name type="common">Beet webworm moth</name>
    <dbReference type="NCBI Taxonomy" id="481309"/>
    <lineage>
        <taxon>Eukaryota</taxon>
        <taxon>Metazoa</taxon>
        <taxon>Ecdysozoa</taxon>
        <taxon>Arthropoda</taxon>
        <taxon>Hexapoda</taxon>
        <taxon>Insecta</taxon>
        <taxon>Pterygota</taxon>
        <taxon>Neoptera</taxon>
        <taxon>Endopterygota</taxon>
        <taxon>Lepidoptera</taxon>
        <taxon>Glossata</taxon>
        <taxon>Ditrysia</taxon>
        <taxon>Pyraloidea</taxon>
        <taxon>Crambidae</taxon>
        <taxon>Pyraustinae</taxon>
        <taxon>Loxostege</taxon>
    </lineage>
</organism>
<reference evidence="2 3" key="1">
    <citation type="submission" date="2024-06" db="EMBL/GenBank/DDBJ databases">
        <title>A chromosome-level genome assembly of beet webworm, Loxostege sticticalis.</title>
        <authorList>
            <person name="Zhang Y."/>
        </authorList>
    </citation>
    <scope>NUCLEOTIDE SEQUENCE [LARGE SCALE GENOMIC DNA]</scope>
    <source>
        <strain evidence="2">AQ028</strain>
        <tissue evidence="2">Male pupae</tissue>
    </source>
</reference>
<dbReference type="AlphaFoldDB" id="A0ABD0T0Z6"/>
<evidence type="ECO:0000313" key="2">
    <source>
        <dbReference type="EMBL" id="KAL0830170.1"/>
    </source>
</evidence>
<dbReference type="Proteomes" id="UP001549921">
    <property type="component" value="Unassembled WGS sequence"/>
</dbReference>
<dbReference type="PANTHER" id="PTHR45913:SF19">
    <property type="entry name" value="LOW QUALITY PROTEIN: ZINC FINGER BED DOMAIN-CONTAINING PROTEIN 5-LIKE"/>
    <property type="match status" value="1"/>
</dbReference>
<gene>
    <name evidence="2" type="ORF">ABMA28_003627</name>
</gene>
<proteinExistence type="predicted"/>
<dbReference type="SUPFAM" id="SSF53098">
    <property type="entry name" value="Ribonuclease H-like"/>
    <property type="match status" value="1"/>
</dbReference>
<sequence length="334" mass="38057">MSSNVLKQVIEELNASTFPFSMQVDESTDVSQCSQLLVFVRYVKHDTCSIKEEFLFCDSLLETTKASDTRKTICSICTDGAPAMLGNTSGFAAMIKKEIPPVMITHCVLHRHALASRTMPTCLKEVMSTCVNFIRARALNHRLFKMLCQEMGSEHEVLLYYTEVRWLSRGQVLMRLFELRAEVLLFLKDKGNSLYEYLADIFNHLNEINLSLQGPAVTIIDASERLKGFLDLFKDDLIDMRSKELLKAEFHSKDLGEFWCSLSQAYPLLVKRAMSVLIPFATTYLCEARFSALVSIKTKSRNRLNVADDMRLALSKTIPQFHILIEAKQQHPSH</sequence>
<evidence type="ECO:0000259" key="1">
    <source>
        <dbReference type="Pfam" id="PF05699"/>
    </source>
</evidence>
<dbReference type="InterPro" id="IPR012337">
    <property type="entry name" value="RNaseH-like_sf"/>
</dbReference>
<comment type="caution">
    <text evidence="2">The sequence shown here is derived from an EMBL/GenBank/DDBJ whole genome shotgun (WGS) entry which is preliminary data.</text>
</comment>
<dbReference type="PANTHER" id="PTHR45913">
    <property type="entry name" value="EPM2A-INTERACTING PROTEIN 1"/>
    <property type="match status" value="1"/>
</dbReference>
<accession>A0ABD0T0Z6</accession>
<dbReference type="EMBL" id="JBEDNZ010000014">
    <property type="protein sequence ID" value="KAL0830170.1"/>
    <property type="molecule type" value="Genomic_DNA"/>
</dbReference>
<dbReference type="Pfam" id="PF05699">
    <property type="entry name" value="Dimer_Tnp_hAT"/>
    <property type="match status" value="1"/>
</dbReference>
<name>A0ABD0T0Z6_LOXSC</name>